<evidence type="ECO:0000313" key="1">
    <source>
        <dbReference type="EMBL" id="MBL0387604.1"/>
    </source>
</evidence>
<name>A0ABS1JC42_9BACL</name>
<dbReference type="EMBL" id="JAEQNB010000004">
    <property type="protein sequence ID" value="MBL0387604.1"/>
    <property type="molecule type" value="Genomic_DNA"/>
</dbReference>
<dbReference type="RefSeq" id="WP_201635774.1">
    <property type="nucleotide sequence ID" value="NZ_JAEQNB010000004.1"/>
</dbReference>
<dbReference type="Proteomes" id="UP000602284">
    <property type="component" value="Unassembled WGS sequence"/>
</dbReference>
<evidence type="ECO:0000313" key="2">
    <source>
        <dbReference type="Proteomes" id="UP000602284"/>
    </source>
</evidence>
<gene>
    <name evidence="1" type="ORF">JJB07_13270</name>
</gene>
<protein>
    <submittedName>
        <fullName evidence="1">Uncharacterized protein</fullName>
    </submittedName>
</protein>
<keyword evidence="2" id="KW-1185">Reference proteome</keyword>
<sequence>MATLLLFLPRLFTFFGTFRSFYGFISPFWPAISGMFGGRRVAAKA</sequence>
<accession>A0ABS1JC42</accession>
<organism evidence="1 2">
    <name type="scientific">Tumebacillus amylolyticus</name>
    <dbReference type="NCBI Taxonomy" id="2801339"/>
    <lineage>
        <taxon>Bacteria</taxon>
        <taxon>Bacillati</taxon>
        <taxon>Bacillota</taxon>
        <taxon>Bacilli</taxon>
        <taxon>Bacillales</taxon>
        <taxon>Alicyclobacillaceae</taxon>
        <taxon>Tumebacillus</taxon>
    </lineage>
</organism>
<proteinExistence type="predicted"/>
<comment type="caution">
    <text evidence="1">The sequence shown here is derived from an EMBL/GenBank/DDBJ whole genome shotgun (WGS) entry which is preliminary data.</text>
</comment>
<reference evidence="1 2" key="1">
    <citation type="submission" date="2021-01" db="EMBL/GenBank/DDBJ databases">
        <title>Tumebacillus sp. strain ITR2 16S ribosomal RNA gene Genome sequencing and assembly.</title>
        <authorList>
            <person name="Kang M."/>
        </authorList>
    </citation>
    <scope>NUCLEOTIDE SEQUENCE [LARGE SCALE GENOMIC DNA]</scope>
    <source>
        <strain evidence="1 2">ITR2</strain>
    </source>
</reference>